<feature type="transmembrane region" description="Helical" evidence="3">
    <location>
        <begin position="689"/>
        <end position="709"/>
    </location>
</feature>
<dbReference type="PROSITE" id="PS50297">
    <property type="entry name" value="ANK_REP_REGION"/>
    <property type="match status" value="1"/>
</dbReference>
<evidence type="ECO:0000256" key="3">
    <source>
        <dbReference type="SAM" id="Phobius"/>
    </source>
</evidence>
<feature type="repeat" description="ANK" evidence="1">
    <location>
        <begin position="85"/>
        <end position="108"/>
    </location>
</feature>
<dbReference type="SMART" id="SM00248">
    <property type="entry name" value="ANK"/>
    <property type="match status" value="7"/>
</dbReference>
<comment type="caution">
    <text evidence="5">The sequence shown here is derived from an EMBL/GenBank/DDBJ whole genome shotgun (WGS) entry which is preliminary data.</text>
</comment>
<accession>A0AAN7I0A7</accession>
<dbReference type="AlphaFoldDB" id="A0AAN7I0A7"/>
<sequence>MAEDMAKQDYGLPIDLYNKTMTGEWGQVVDMYKQHTLSAIEARINTSGDTALHVAVSIAPEEKVQQLVRVIINVSELGLWTKNNEGNTPLHVAASTGRLKICILLAEKLDESLEVKDSVVQEFFLNNAGESPLFLAAFHGHKPNFLCLESLCPSPDLKQGQSNPLYRRKNGDTILHCAISREYFDLAFEILELDHTLAYSVNEHGITPLHLLASKRAVFRSCCHLKLDWKSIIYYCKWVKELKKETATEDLNNSIKERFRGPSLLKFQKKCKECIYPIWENARAVTMRCGDLLKKKIKRGGGEDVESAKSEQEGPHARSEDQDFQRWFSKYSGILFHLGNKILFISGCKFIHDLLKGIVTIKRKHVYSVKIMEILIARSKEQNKYFNFSSGRYPGQTSLVWKHLQEPFAVQATDASATASKTDQQHKSNGTETDSEKKENEKGKEEMPKMEKIETAILLAAQNGITDTVNKILKEIPMAINVKSEGTTLCFWLRRTGKEEKIGTPILLAAKNGIKEMVVKILEDIPMAINDESNNIVLLAAKNRQTHVLRELFKNDLVKCKLIHEVDANGNNALHLAAELGEQEPWVIPGAALQMQWEIKWYEFVKNNMPEHFRYQLNQDKMTPDEIFNRTHAELVKQGSEWLNKTSESCSVVAALIVTVAFAASTTIPGNIDEKIGKPNLEDRSGLSIFAYSSLIALFFSTTALFSFLSILTDRYKQKDFHFKLPMRILIGLSTLFISIVSMLVSFSAGHSFMLENKLKDKTFNVYAGLTCLPIICFILQQLPLYLDYAMANLHEVPPSSYKAITL</sequence>
<dbReference type="Pfam" id="PF12796">
    <property type="entry name" value="Ank_2"/>
    <property type="match status" value="1"/>
</dbReference>
<feature type="transmembrane region" description="Helical" evidence="3">
    <location>
        <begin position="651"/>
        <end position="668"/>
    </location>
</feature>
<reference evidence="5 6" key="1">
    <citation type="journal article" date="2023" name="G3 (Bethesda)">
        <title>A haplotype-resolved chromosome-scale genome for Quercus rubra L. provides insights into the genetics of adaptive traits for red oak species.</title>
        <authorList>
            <person name="Kapoor B."/>
            <person name="Jenkins J."/>
            <person name="Schmutz J."/>
            <person name="Zhebentyayeva T."/>
            <person name="Kuelheim C."/>
            <person name="Coggeshall M."/>
            <person name="Heim C."/>
            <person name="Lasky J.R."/>
            <person name="Leites L."/>
            <person name="Islam-Faridi N."/>
            <person name="Romero-Severson J."/>
            <person name="DeLeo V.L."/>
            <person name="Lucas S.M."/>
            <person name="Lazic D."/>
            <person name="Gailing O."/>
            <person name="Carlson J."/>
            <person name="Staton M."/>
        </authorList>
    </citation>
    <scope>NUCLEOTIDE SEQUENCE [LARGE SCALE GENOMIC DNA]</scope>
    <source>
        <strain evidence="5">Pseudo-F2</strain>
    </source>
</reference>
<dbReference type="PANTHER" id="PTHR24177:SF365">
    <property type="entry name" value="ANKYRIN REPEAT-CONTAINING PROTEIN NPR4-LIKE ISOFORM X1"/>
    <property type="match status" value="1"/>
</dbReference>
<feature type="domain" description="PGG" evidence="4">
    <location>
        <begin position="641"/>
        <end position="753"/>
    </location>
</feature>
<feature type="transmembrane region" description="Helical" evidence="3">
    <location>
        <begin position="729"/>
        <end position="754"/>
    </location>
</feature>
<feature type="compositionally biased region" description="Basic and acidic residues" evidence="2">
    <location>
        <begin position="434"/>
        <end position="448"/>
    </location>
</feature>
<keyword evidence="3" id="KW-0472">Membrane</keyword>
<feature type="transmembrane region" description="Helical" evidence="3">
    <location>
        <begin position="766"/>
        <end position="787"/>
    </location>
</feature>
<dbReference type="Pfam" id="PF13962">
    <property type="entry name" value="PGG"/>
    <property type="match status" value="1"/>
</dbReference>
<dbReference type="SUPFAM" id="SSF48403">
    <property type="entry name" value="Ankyrin repeat"/>
    <property type="match status" value="2"/>
</dbReference>
<dbReference type="InterPro" id="IPR002110">
    <property type="entry name" value="Ankyrin_rpt"/>
</dbReference>
<proteinExistence type="predicted"/>
<evidence type="ECO:0000259" key="4">
    <source>
        <dbReference type="Pfam" id="PF13962"/>
    </source>
</evidence>
<evidence type="ECO:0000256" key="1">
    <source>
        <dbReference type="PROSITE-ProRule" id="PRU00023"/>
    </source>
</evidence>
<feature type="region of interest" description="Disordered" evidence="2">
    <location>
        <begin position="415"/>
        <end position="448"/>
    </location>
</feature>
<keyword evidence="3" id="KW-0812">Transmembrane</keyword>
<dbReference type="PANTHER" id="PTHR24177">
    <property type="entry name" value="CASKIN"/>
    <property type="match status" value="1"/>
</dbReference>
<dbReference type="EMBL" id="JAXUIC010000012">
    <property type="protein sequence ID" value="KAK4560215.1"/>
    <property type="molecule type" value="Genomic_DNA"/>
</dbReference>
<evidence type="ECO:0000313" key="6">
    <source>
        <dbReference type="Proteomes" id="UP001324115"/>
    </source>
</evidence>
<keyword evidence="3" id="KW-1133">Transmembrane helix</keyword>
<evidence type="ECO:0000256" key="2">
    <source>
        <dbReference type="SAM" id="MobiDB-lite"/>
    </source>
</evidence>
<dbReference type="InterPro" id="IPR036770">
    <property type="entry name" value="Ankyrin_rpt-contain_sf"/>
</dbReference>
<gene>
    <name evidence="5" type="ORF">RGQ29_009119</name>
</gene>
<keyword evidence="1" id="KW-0040">ANK repeat</keyword>
<name>A0AAN7I0A7_QUERU</name>
<dbReference type="Gene3D" id="1.25.40.20">
    <property type="entry name" value="Ankyrin repeat-containing domain"/>
    <property type="match status" value="3"/>
</dbReference>
<organism evidence="5 6">
    <name type="scientific">Quercus rubra</name>
    <name type="common">Northern red oak</name>
    <name type="synonym">Quercus borealis</name>
    <dbReference type="NCBI Taxonomy" id="3512"/>
    <lineage>
        <taxon>Eukaryota</taxon>
        <taxon>Viridiplantae</taxon>
        <taxon>Streptophyta</taxon>
        <taxon>Embryophyta</taxon>
        <taxon>Tracheophyta</taxon>
        <taxon>Spermatophyta</taxon>
        <taxon>Magnoliopsida</taxon>
        <taxon>eudicotyledons</taxon>
        <taxon>Gunneridae</taxon>
        <taxon>Pentapetalae</taxon>
        <taxon>rosids</taxon>
        <taxon>fabids</taxon>
        <taxon>Fagales</taxon>
        <taxon>Fagaceae</taxon>
        <taxon>Quercus</taxon>
    </lineage>
</organism>
<dbReference type="GO" id="GO:0016020">
    <property type="term" value="C:membrane"/>
    <property type="evidence" value="ECO:0007669"/>
    <property type="project" value="TreeGrafter"/>
</dbReference>
<dbReference type="Proteomes" id="UP001324115">
    <property type="component" value="Unassembled WGS sequence"/>
</dbReference>
<protein>
    <recommendedName>
        <fullName evidence="4">PGG domain-containing protein</fullName>
    </recommendedName>
</protein>
<evidence type="ECO:0000313" key="5">
    <source>
        <dbReference type="EMBL" id="KAK4560215.1"/>
    </source>
</evidence>
<dbReference type="InterPro" id="IPR026961">
    <property type="entry name" value="PGG_dom"/>
</dbReference>
<dbReference type="PROSITE" id="PS50088">
    <property type="entry name" value="ANK_REPEAT"/>
    <property type="match status" value="1"/>
</dbReference>
<keyword evidence="6" id="KW-1185">Reference proteome</keyword>